<dbReference type="Proteomes" id="UP000520770">
    <property type="component" value="Unassembled WGS sequence"/>
</dbReference>
<evidence type="ECO:0000313" key="4">
    <source>
        <dbReference type="Proteomes" id="UP000520770"/>
    </source>
</evidence>
<evidence type="ECO:0000313" key="5">
    <source>
        <dbReference type="Proteomes" id="UP000524535"/>
    </source>
</evidence>
<dbReference type="AlphaFoldDB" id="A0A7W6WQT1"/>
<proteinExistence type="predicted"/>
<comment type="caution">
    <text evidence="1">The sequence shown here is derived from an EMBL/GenBank/DDBJ whole genome shotgun (WGS) entry which is preliminary data.</text>
</comment>
<dbReference type="Proteomes" id="UP000524535">
    <property type="component" value="Unassembled WGS sequence"/>
</dbReference>
<dbReference type="EMBL" id="JACIGW010000003">
    <property type="protein sequence ID" value="MBB4349340.1"/>
    <property type="molecule type" value="Genomic_DNA"/>
</dbReference>
<accession>A0A7W6WQT1</accession>
<dbReference type="EMBL" id="JACIGY010000003">
    <property type="protein sequence ID" value="MBB4412438.1"/>
    <property type="molecule type" value="Genomic_DNA"/>
</dbReference>
<reference evidence="4 5" key="1">
    <citation type="submission" date="2020-08" db="EMBL/GenBank/DDBJ databases">
        <title>Genomic Encyclopedia of Type Strains, Phase IV (KMG-V): Genome sequencing to study the core and pangenomes of soil and plant-associated prokaryotes.</title>
        <authorList>
            <person name="Whitman W."/>
        </authorList>
    </citation>
    <scope>NUCLEOTIDE SEQUENCE [LARGE SCALE GENOMIC DNA]</scope>
    <source>
        <strain evidence="2 5">SEMIA 444</strain>
        <strain evidence="1 4">SEMIA 448</strain>
        <strain evidence="3 6">SEMIA 452</strain>
    </source>
</reference>
<dbReference type="EMBL" id="JACIHM010000003">
    <property type="protein sequence ID" value="MBB4447070.1"/>
    <property type="molecule type" value="Genomic_DNA"/>
</dbReference>
<evidence type="ECO:0000313" key="2">
    <source>
        <dbReference type="EMBL" id="MBB4412438.1"/>
    </source>
</evidence>
<dbReference type="Proteomes" id="UP000576087">
    <property type="component" value="Unassembled WGS sequence"/>
</dbReference>
<name>A0A7W6WQT1_9HYPH</name>
<organism evidence="1 4">
    <name type="scientific">Aliirhizobium cellulosilyticum</name>
    <dbReference type="NCBI Taxonomy" id="393664"/>
    <lineage>
        <taxon>Bacteria</taxon>
        <taxon>Pseudomonadati</taxon>
        <taxon>Pseudomonadota</taxon>
        <taxon>Alphaproteobacteria</taxon>
        <taxon>Hyphomicrobiales</taxon>
        <taxon>Rhizobiaceae</taxon>
        <taxon>Aliirhizobium</taxon>
    </lineage>
</organism>
<keyword evidence="5" id="KW-1185">Reference proteome</keyword>
<evidence type="ECO:0000313" key="6">
    <source>
        <dbReference type="Proteomes" id="UP000576087"/>
    </source>
</evidence>
<sequence length="71" mass="8023">MCVFLGSPREMDVKVPFQNVAGTWVYRGGLFRHSWTPDTPNSNPWSPRSQGVEVLFERDSIVVLLVMSGIK</sequence>
<evidence type="ECO:0000313" key="3">
    <source>
        <dbReference type="EMBL" id="MBB4447070.1"/>
    </source>
</evidence>
<evidence type="ECO:0000313" key="1">
    <source>
        <dbReference type="EMBL" id="MBB4349340.1"/>
    </source>
</evidence>
<protein>
    <submittedName>
        <fullName evidence="1">Uncharacterized protein</fullName>
    </submittedName>
</protein>
<gene>
    <name evidence="2" type="ORF">GGE31_002951</name>
    <name evidence="1" type="ORF">GGE33_003102</name>
    <name evidence="3" type="ORF">GGE35_002892</name>
</gene>